<accession>A0ABS6YFT7</accession>
<sequence>MNWSSLLSTGVGALIGVSATLAAEWTRWKRNRHDNDQAIKRQTYAEYLAALSRTRNELRMAAWAPAMPREERARLAQEAFKAGGAYELRYQVALLAPEMVDQASIAAFRTLRDLRDVVEAGVVRTEEPYIELRVRWDDLFAELRRQMRADLQQ</sequence>
<reference evidence="1 2" key="1">
    <citation type="submission" date="2019-11" db="EMBL/GenBank/DDBJ databases">
        <authorList>
            <person name="Ay H."/>
        </authorList>
    </citation>
    <scope>NUCLEOTIDE SEQUENCE [LARGE SCALE GENOMIC DNA]</scope>
    <source>
        <strain evidence="1 2">BG9H</strain>
    </source>
</reference>
<comment type="caution">
    <text evidence="1">The sequence shown here is derived from an EMBL/GenBank/DDBJ whole genome shotgun (WGS) entry which is preliminary data.</text>
</comment>
<dbReference type="RefSeq" id="WP_219686773.1">
    <property type="nucleotide sequence ID" value="NZ_WMBF01000006.1"/>
</dbReference>
<keyword evidence="2" id="KW-1185">Reference proteome</keyword>
<dbReference type="Proteomes" id="UP001197114">
    <property type="component" value="Unassembled WGS sequence"/>
</dbReference>
<protein>
    <recommendedName>
        <fullName evidence="3">Secreted protein</fullName>
    </recommendedName>
</protein>
<organism evidence="1 2">
    <name type="scientific">Streptomyces anatolicus</name>
    <dbReference type="NCBI Taxonomy" id="2675858"/>
    <lineage>
        <taxon>Bacteria</taxon>
        <taxon>Bacillati</taxon>
        <taxon>Actinomycetota</taxon>
        <taxon>Actinomycetes</taxon>
        <taxon>Kitasatosporales</taxon>
        <taxon>Streptomycetaceae</taxon>
        <taxon>Streptomyces</taxon>
    </lineage>
</organism>
<gene>
    <name evidence="1" type="ORF">GKQ77_01620</name>
</gene>
<evidence type="ECO:0000313" key="1">
    <source>
        <dbReference type="EMBL" id="MBW5420269.1"/>
    </source>
</evidence>
<dbReference type="EMBL" id="WMBF01000006">
    <property type="protein sequence ID" value="MBW5420269.1"/>
    <property type="molecule type" value="Genomic_DNA"/>
</dbReference>
<evidence type="ECO:0000313" key="2">
    <source>
        <dbReference type="Proteomes" id="UP001197114"/>
    </source>
</evidence>
<name>A0ABS6YFT7_9ACTN</name>
<evidence type="ECO:0008006" key="3">
    <source>
        <dbReference type="Google" id="ProtNLM"/>
    </source>
</evidence>
<proteinExistence type="predicted"/>